<dbReference type="GO" id="GO:0003676">
    <property type="term" value="F:nucleic acid binding"/>
    <property type="evidence" value="ECO:0007669"/>
    <property type="project" value="InterPro"/>
</dbReference>
<gene>
    <name evidence="2" type="ORF">Atai01_78720</name>
</gene>
<dbReference type="Gene3D" id="3.40.1350.10">
    <property type="match status" value="1"/>
</dbReference>
<protein>
    <recommendedName>
        <fullName evidence="1">Shedu protein SduA C-terminal domain-containing protein</fullName>
    </recommendedName>
</protein>
<evidence type="ECO:0000313" key="2">
    <source>
        <dbReference type="EMBL" id="GLY71253.1"/>
    </source>
</evidence>
<keyword evidence="3" id="KW-1185">Reference proteome</keyword>
<comment type="caution">
    <text evidence="2">The sequence shown here is derived from an EMBL/GenBank/DDBJ whole genome shotgun (WGS) entry which is preliminary data.</text>
</comment>
<dbReference type="Proteomes" id="UP001165136">
    <property type="component" value="Unassembled WGS sequence"/>
</dbReference>
<dbReference type="InterPro" id="IPR011856">
    <property type="entry name" value="tRNA_endonuc-like_dom_sf"/>
</dbReference>
<dbReference type="RefSeq" id="WP_285490899.1">
    <property type="nucleotide sequence ID" value="NZ_BSTI01000033.1"/>
</dbReference>
<dbReference type="EMBL" id="BSTI01000033">
    <property type="protein sequence ID" value="GLY71253.1"/>
    <property type="molecule type" value="Genomic_DNA"/>
</dbReference>
<proteinExistence type="predicted"/>
<dbReference type="Pfam" id="PF14082">
    <property type="entry name" value="SduA_C"/>
    <property type="match status" value="1"/>
</dbReference>
<name>A0A9W6R8L2_9PSEU</name>
<dbReference type="AlphaFoldDB" id="A0A9W6R8L2"/>
<organism evidence="2 3">
    <name type="scientific">Amycolatopsis taiwanensis</name>
    <dbReference type="NCBI Taxonomy" id="342230"/>
    <lineage>
        <taxon>Bacteria</taxon>
        <taxon>Bacillati</taxon>
        <taxon>Actinomycetota</taxon>
        <taxon>Actinomycetes</taxon>
        <taxon>Pseudonocardiales</taxon>
        <taxon>Pseudonocardiaceae</taxon>
        <taxon>Amycolatopsis</taxon>
    </lineage>
</organism>
<accession>A0A9W6R8L2</accession>
<evidence type="ECO:0000259" key="1">
    <source>
        <dbReference type="Pfam" id="PF14082"/>
    </source>
</evidence>
<dbReference type="InterPro" id="IPR025359">
    <property type="entry name" value="SduA_C"/>
</dbReference>
<evidence type="ECO:0000313" key="3">
    <source>
        <dbReference type="Proteomes" id="UP001165136"/>
    </source>
</evidence>
<sequence length="396" mass="45405">MDWALERQIEQTDKQAQSEDVKTAIAAVLRHIRSGRHGNRRGGRELVQCLEIARLRASEENEWHVVRLLQDALDYCEGRALKPEFEERFLLFQDGKRNENNLSYIRRFFELMLRYTEERGREILVNQPNITPNDFLGELVSLTADGQFAEAPDDRPGRYRIVRGRAEMALWLERIFRNRIDIEDSVEAARSVVVSPDALAILADEDRAQMVLRAAELKRHAAGLDEVRRVAEDSIASESDLHRVLRENIWIFGGRYLGAAAERRLTAGNELDIPLIRADGALHVVELKRSMRARALVKRHRNAWVPTAEVHDAVGQAINYLVSLDEDRREIREKFGIETRRASALVLVGHPKLHPDIPEEEINDALRTLNSHTSRVEVLTYKDLIDSAERTLKGKI</sequence>
<reference evidence="2" key="1">
    <citation type="submission" date="2023-03" db="EMBL/GenBank/DDBJ databases">
        <title>Amycolatopsis taiwanensis NBRC 103393.</title>
        <authorList>
            <person name="Ichikawa N."/>
            <person name="Sato H."/>
            <person name="Tonouchi N."/>
        </authorList>
    </citation>
    <scope>NUCLEOTIDE SEQUENCE</scope>
    <source>
        <strain evidence="2">NBRC 103393</strain>
    </source>
</reference>
<feature type="domain" description="Shedu protein SduA C-terminal" evidence="1">
    <location>
        <begin position="237"/>
        <end position="385"/>
    </location>
</feature>